<dbReference type="RefSeq" id="XP_021748378.1">
    <property type="nucleotide sequence ID" value="XM_021892686.1"/>
</dbReference>
<feature type="transmembrane region" description="Helical" evidence="1">
    <location>
        <begin position="58"/>
        <end position="81"/>
    </location>
</feature>
<dbReference type="KEGG" id="cqi:110714204"/>
<gene>
    <name evidence="3" type="primary">LOC110714204</name>
</gene>
<dbReference type="PANTHER" id="PTHR35410:SF2">
    <property type="entry name" value="OS02G0640200 PROTEIN"/>
    <property type="match status" value="1"/>
</dbReference>
<keyword evidence="1" id="KW-0472">Membrane</keyword>
<proteinExistence type="predicted"/>
<protein>
    <recommendedName>
        <fullName evidence="2">DUF7642 domain-containing protein</fullName>
    </recommendedName>
</protein>
<organism evidence="3 4">
    <name type="scientific">Chenopodium quinoa</name>
    <name type="common">Quinoa</name>
    <dbReference type="NCBI Taxonomy" id="63459"/>
    <lineage>
        <taxon>Eukaryota</taxon>
        <taxon>Viridiplantae</taxon>
        <taxon>Streptophyta</taxon>
        <taxon>Embryophyta</taxon>
        <taxon>Tracheophyta</taxon>
        <taxon>Spermatophyta</taxon>
        <taxon>Magnoliopsida</taxon>
        <taxon>eudicotyledons</taxon>
        <taxon>Gunneridae</taxon>
        <taxon>Pentapetalae</taxon>
        <taxon>Caryophyllales</taxon>
        <taxon>Chenopodiaceae</taxon>
        <taxon>Chenopodioideae</taxon>
        <taxon>Atripliceae</taxon>
        <taxon>Chenopodium</taxon>
    </lineage>
</organism>
<dbReference type="Gramene" id="AUR62004309-RA">
    <property type="protein sequence ID" value="AUR62004309-RA:cds"/>
    <property type="gene ID" value="AUR62004309"/>
</dbReference>
<evidence type="ECO:0000259" key="2">
    <source>
        <dbReference type="Pfam" id="PF24649"/>
    </source>
</evidence>
<reference evidence="3" key="2">
    <citation type="submission" date="2021-03" db="UniProtKB">
        <authorList>
            <consortium name="EnsemblPlants"/>
        </authorList>
    </citation>
    <scope>IDENTIFICATION</scope>
</reference>
<dbReference type="RefSeq" id="XP_021748379.1">
    <property type="nucleotide sequence ID" value="XM_021892687.1"/>
</dbReference>
<dbReference type="AlphaFoldDB" id="A0A803KZ50"/>
<evidence type="ECO:0000256" key="1">
    <source>
        <dbReference type="SAM" id="Phobius"/>
    </source>
</evidence>
<feature type="domain" description="DUF7642" evidence="2">
    <location>
        <begin position="90"/>
        <end position="189"/>
    </location>
</feature>
<dbReference type="RefSeq" id="XP_021748381.1">
    <property type="nucleotide sequence ID" value="XM_021892689.1"/>
</dbReference>
<dbReference type="Pfam" id="PF24649">
    <property type="entry name" value="DUF7642"/>
    <property type="match status" value="1"/>
</dbReference>
<evidence type="ECO:0000313" key="3">
    <source>
        <dbReference type="EnsemblPlants" id="AUR62004309-RA:cds"/>
    </source>
</evidence>
<dbReference type="PANTHER" id="PTHR35410">
    <property type="entry name" value="EXPRESSED PROTEIN"/>
    <property type="match status" value="1"/>
</dbReference>
<keyword evidence="1" id="KW-1133">Transmembrane helix</keyword>
<dbReference type="Proteomes" id="UP000596660">
    <property type="component" value="Unplaced"/>
</dbReference>
<dbReference type="EnsemblPlants" id="AUR62004309-RA">
    <property type="protein sequence ID" value="AUR62004309-RA:cds"/>
    <property type="gene ID" value="AUR62004309"/>
</dbReference>
<dbReference type="OrthoDB" id="785244at2759"/>
<dbReference type="RefSeq" id="XP_021748380.1">
    <property type="nucleotide sequence ID" value="XM_021892688.1"/>
</dbReference>
<name>A0A803KZ50_CHEQI</name>
<reference evidence="3" key="1">
    <citation type="journal article" date="2017" name="Nature">
        <title>The genome of Chenopodium quinoa.</title>
        <authorList>
            <person name="Jarvis D.E."/>
            <person name="Ho Y.S."/>
            <person name="Lightfoot D.J."/>
            <person name="Schmoeckel S.M."/>
            <person name="Li B."/>
            <person name="Borm T.J.A."/>
            <person name="Ohyanagi H."/>
            <person name="Mineta K."/>
            <person name="Michell C.T."/>
            <person name="Saber N."/>
            <person name="Kharbatia N.M."/>
            <person name="Rupper R.R."/>
            <person name="Sharp A.R."/>
            <person name="Dally N."/>
            <person name="Boughton B.A."/>
            <person name="Woo Y.H."/>
            <person name="Gao G."/>
            <person name="Schijlen E.G.W.M."/>
            <person name="Guo X."/>
            <person name="Momin A.A."/>
            <person name="Negrao S."/>
            <person name="Al-Babili S."/>
            <person name="Gehring C."/>
            <person name="Roessner U."/>
            <person name="Jung C."/>
            <person name="Murphy K."/>
            <person name="Arold S.T."/>
            <person name="Gojobori T."/>
            <person name="van der Linden C.G."/>
            <person name="van Loo E.N."/>
            <person name="Jellen E.N."/>
            <person name="Maughan P.J."/>
            <person name="Tester M."/>
        </authorList>
    </citation>
    <scope>NUCLEOTIDE SEQUENCE [LARGE SCALE GENOMIC DNA]</scope>
    <source>
        <strain evidence="3">cv. PI 614886</strain>
    </source>
</reference>
<keyword evidence="4" id="KW-1185">Reference proteome</keyword>
<dbReference type="InterPro" id="IPR056059">
    <property type="entry name" value="DUF7642"/>
</dbReference>
<sequence length="276" mass="31006">MFLGRTHGLPVYSSLNDVLYPDHESEVDEDGGGGSSSQILYMASFDELAKNYINYETIIWLSISLLLVLAWGVGAIMLLFLPIRRYVLQKDISSRKLYVTPAEVVYKASRPSYIPCWRMATTETRVPLSLVIDIIIEQGCLQSVFGIHTFRVESISRGKSAPVDELQIQGISNPGLLRKVIITEASKVIRDAGKKMNLMSSLNQRLASSRPPSKKWKAENSSFPVPTEYRGMVSEELFLSKLDEVDQSVKKIEFLIDKSRISPKLAERYEDVAPSL</sequence>
<accession>A0A803KZ50</accession>
<evidence type="ECO:0000313" key="4">
    <source>
        <dbReference type="Proteomes" id="UP000596660"/>
    </source>
</evidence>
<dbReference type="OMA" id="WRMATTE"/>
<keyword evidence="1" id="KW-0812">Transmembrane</keyword>
<dbReference type="GeneID" id="110714204"/>